<evidence type="ECO:0000313" key="1">
    <source>
        <dbReference type="EMBL" id="BDG16938.1"/>
    </source>
</evidence>
<name>A0ABN6NKI3_THEBO</name>
<keyword evidence="2" id="KW-1185">Reference proteome</keyword>
<evidence type="ECO:0000313" key="2">
    <source>
        <dbReference type="Proteomes" id="UP000831120"/>
    </source>
</evidence>
<sequence>MQITYAEQVALPGHKLRYRYRYRDGILTATLERPDGTTLEEVYDLSDLQPGDEVVEVEPETLPFSPLLYARRDEEGNLHLKLLLWYEGGSSLDQAIAEAWPEGVPNG</sequence>
<reference evidence="1 2" key="1">
    <citation type="journal article" date="2022" name="Microbiol. Resour. Announc.">
        <title>Complete Genome Sequences of Thermus Strains Isolated from Senami Hot Spring in Japan.</title>
        <authorList>
            <person name="Miyazaki K."/>
        </authorList>
    </citation>
    <scope>NUCLEOTIDE SEQUENCE [LARGE SCALE GENOMIC DNA]</scope>
    <source>
        <strain evidence="1 2">SNM4-1</strain>
    </source>
</reference>
<dbReference type="Proteomes" id="UP000831120">
    <property type="component" value="Chromosome"/>
</dbReference>
<accession>A0ABN6NKI3</accession>
<organism evidence="1 2">
    <name type="scientific">Thermus brockianus</name>
    <dbReference type="NCBI Taxonomy" id="56956"/>
    <lineage>
        <taxon>Bacteria</taxon>
        <taxon>Thermotogati</taxon>
        <taxon>Deinococcota</taxon>
        <taxon>Deinococci</taxon>
        <taxon>Thermales</taxon>
        <taxon>Thermaceae</taxon>
        <taxon>Thermus</taxon>
    </lineage>
</organism>
<protein>
    <submittedName>
        <fullName evidence="1">Uncharacterized protein</fullName>
    </submittedName>
</protein>
<dbReference type="RefSeq" id="WP_244362198.1">
    <property type="nucleotide sequence ID" value="NZ_AP025593.1"/>
</dbReference>
<dbReference type="EMBL" id="AP025593">
    <property type="protein sequence ID" value="BDG16938.1"/>
    <property type="molecule type" value="Genomic_DNA"/>
</dbReference>
<proteinExistence type="predicted"/>
<gene>
    <name evidence="1" type="ORF">TbrSNM41_16720</name>
</gene>